<dbReference type="Gene3D" id="3.80.10.10">
    <property type="entry name" value="Ribonuclease Inhibitor"/>
    <property type="match status" value="1"/>
</dbReference>
<sequence>MAGVGSTPTRRKTIYDLPQEMLDRVIGFIPDSESLKACALTHRAWTRASQEHLHAKRRYSWMDSKFEIEPTQYSNPDIAALVRTLELSSPPPPSENRGAWEVLARFTRATRLEVTYLDWVYCFQEERDYLSATFGHITHLSLTDCIWRCSEDFVYFLTAFPHVTGLRLKDCVVLPVDEYKVLDDYPRQTIDAFPAAALRKLNVEMSFPLVQFTEFNPLEFIDAWVSRFPGVVPKELRFVWASTIGFGILPEYLRVMGPVLRELDIKHGGGSSDCDDFGLETCTSLRHLVVRGLCSPGWPGDVKPRSFTWVPRMLSQLRSSYLETVRLDIDVELLPELYALDFTKIDSILSGPHSGCIKHVTIAISPYMFRSAFDSQNLASEEFFSRGGTEFVTFIVDHMQGLRKLGKLRIVASGHPLSTIRLTPDGDIFPPASATPLHIGDFVSGW</sequence>
<accession>A0A9P3GPQ3</accession>
<evidence type="ECO:0000313" key="2">
    <source>
        <dbReference type="Proteomes" id="UP000703269"/>
    </source>
</evidence>
<gene>
    <name evidence="1" type="ORF">PsYK624_157310</name>
</gene>
<dbReference type="Proteomes" id="UP000703269">
    <property type="component" value="Unassembled WGS sequence"/>
</dbReference>
<proteinExistence type="predicted"/>
<keyword evidence="2" id="KW-1185">Reference proteome</keyword>
<dbReference type="AlphaFoldDB" id="A0A9P3GPQ3"/>
<dbReference type="OrthoDB" id="2741110at2759"/>
<dbReference type="EMBL" id="BPQB01000110">
    <property type="protein sequence ID" value="GJE99467.1"/>
    <property type="molecule type" value="Genomic_DNA"/>
</dbReference>
<evidence type="ECO:0008006" key="3">
    <source>
        <dbReference type="Google" id="ProtNLM"/>
    </source>
</evidence>
<comment type="caution">
    <text evidence="1">The sequence shown here is derived from an EMBL/GenBank/DDBJ whole genome shotgun (WGS) entry which is preliminary data.</text>
</comment>
<name>A0A9P3GPQ3_9APHY</name>
<evidence type="ECO:0000313" key="1">
    <source>
        <dbReference type="EMBL" id="GJE99467.1"/>
    </source>
</evidence>
<organism evidence="1 2">
    <name type="scientific">Phanerochaete sordida</name>
    <dbReference type="NCBI Taxonomy" id="48140"/>
    <lineage>
        <taxon>Eukaryota</taxon>
        <taxon>Fungi</taxon>
        <taxon>Dikarya</taxon>
        <taxon>Basidiomycota</taxon>
        <taxon>Agaricomycotina</taxon>
        <taxon>Agaricomycetes</taxon>
        <taxon>Polyporales</taxon>
        <taxon>Phanerochaetaceae</taxon>
        <taxon>Phanerochaete</taxon>
    </lineage>
</organism>
<reference evidence="1 2" key="1">
    <citation type="submission" date="2021-08" db="EMBL/GenBank/DDBJ databases">
        <title>Draft Genome Sequence of Phanerochaete sordida strain YK-624.</title>
        <authorList>
            <person name="Mori T."/>
            <person name="Dohra H."/>
            <person name="Suzuki T."/>
            <person name="Kawagishi H."/>
            <person name="Hirai H."/>
        </authorList>
    </citation>
    <scope>NUCLEOTIDE SEQUENCE [LARGE SCALE GENOMIC DNA]</scope>
    <source>
        <strain evidence="1 2">YK-624</strain>
    </source>
</reference>
<dbReference type="InterPro" id="IPR032675">
    <property type="entry name" value="LRR_dom_sf"/>
</dbReference>
<protein>
    <recommendedName>
        <fullName evidence="3">F-box domain-containing protein</fullName>
    </recommendedName>
</protein>
<dbReference type="SUPFAM" id="SSF52047">
    <property type="entry name" value="RNI-like"/>
    <property type="match status" value="1"/>
</dbReference>